<dbReference type="STRING" id="76731.RD2015_2535"/>
<proteinExistence type="predicted"/>
<evidence type="ECO:0000256" key="1">
    <source>
        <dbReference type="ARBA" id="ARBA00004651"/>
    </source>
</evidence>
<evidence type="ECO:0000256" key="2">
    <source>
        <dbReference type="ARBA" id="ARBA00022475"/>
    </source>
</evidence>
<dbReference type="PANTHER" id="PTHR30086">
    <property type="entry name" value="ARGININE EXPORTER PROTEIN ARGO"/>
    <property type="match status" value="1"/>
</dbReference>
<comment type="subcellular location">
    <subcellularLocation>
        <location evidence="1">Cell membrane</location>
        <topology evidence="1">Multi-pass membrane protein</topology>
    </subcellularLocation>
</comment>
<dbReference type="Proteomes" id="UP000060699">
    <property type="component" value="Chromosome"/>
</dbReference>
<name>A0A0U3MFA3_9BURK</name>
<keyword evidence="7" id="KW-1185">Reference proteome</keyword>
<protein>
    <submittedName>
        <fullName evidence="6">Amino acid transporter LysE</fullName>
    </submittedName>
</protein>
<evidence type="ECO:0000256" key="4">
    <source>
        <dbReference type="ARBA" id="ARBA00022989"/>
    </source>
</evidence>
<dbReference type="GO" id="GO:0005886">
    <property type="term" value="C:plasma membrane"/>
    <property type="evidence" value="ECO:0007669"/>
    <property type="project" value="UniProtKB-SubCell"/>
</dbReference>
<evidence type="ECO:0000256" key="3">
    <source>
        <dbReference type="ARBA" id="ARBA00022692"/>
    </source>
</evidence>
<dbReference type="Pfam" id="PF01810">
    <property type="entry name" value="LysE"/>
    <property type="match status" value="1"/>
</dbReference>
<dbReference type="PATRIC" id="fig|76731.3.peg.2594"/>
<sequence length="213" mass="22764">MADPMALHTWLIYLLAVVGLSVTPGPNSLLVLSHGALYGHRRATFTVLGGALGFVLLIGLSMLGISALLQTVSGALTALKVIGGAYLCWLGFKLWRAPAIELTPVQTGSGSGTGSLAPRTMLFRQGLLAAISNPKVLLFYGAFLPQFIDPSRSLMLQFVIMAATFALVEGLVEYGLVRLAFRIRPWLQKTGRQFNRACGGMFGVLGVALPFTR</sequence>
<evidence type="ECO:0000313" key="7">
    <source>
        <dbReference type="Proteomes" id="UP000060699"/>
    </source>
</evidence>
<dbReference type="GO" id="GO:0015171">
    <property type="term" value="F:amino acid transmembrane transporter activity"/>
    <property type="evidence" value="ECO:0007669"/>
    <property type="project" value="TreeGrafter"/>
</dbReference>
<dbReference type="KEGG" id="rdp:RD2015_2535"/>
<dbReference type="EMBL" id="CP013729">
    <property type="protein sequence ID" value="ALV07001.1"/>
    <property type="molecule type" value="Genomic_DNA"/>
</dbReference>
<keyword evidence="2" id="KW-1003">Cell membrane</keyword>
<dbReference type="PANTHER" id="PTHR30086:SF20">
    <property type="entry name" value="ARGININE EXPORTER PROTEIN ARGO-RELATED"/>
    <property type="match status" value="1"/>
</dbReference>
<dbReference type="AlphaFoldDB" id="A0A0U3MFA3"/>
<dbReference type="InterPro" id="IPR001123">
    <property type="entry name" value="LeuE-type"/>
</dbReference>
<organism evidence="6 7">
    <name type="scientific">Roseateles depolymerans</name>
    <dbReference type="NCBI Taxonomy" id="76731"/>
    <lineage>
        <taxon>Bacteria</taxon>
        <taxon>Pseudomonadati</taxon>
        <taxon>Pseudomonadota</taxon>
        <taxon>Betaproteobacteria</taxon>
        <taxon>Burkholderiales</taxon>
        <taxon>Sphaerotilaceae</taxon>
        <taxon>Roseateles</taxon>
    </lineage>
</organism>
<reference evidence="6 7" key="1">
    <citation type="submission" date="2015-12" db="EMBL/GenBank/DDBJ databases">
        <title>Complete genome of Roseateles depolymerans KCTC 42856.</title>
        <authorList>
            <person name="Kim K.M."/>
        </authorList>
    </citation>
    <scope>NUCLEOTIDE SEQUENCE [LARGE SCALE GENOMIC DNA]</scope>
    <source>
        <strain evidence="6 7">KCTC 42856</strain>
    </source>
</reference>
<keyword evidence="5" id="KW-0472">Membrane</keyword>
<evidence type="ECO:0000313" key="6">
    <source>
        <dbReference type="EMBL" id="ALV07001.1"/>
    </source>
</evidence>
<accession>A0A0U3MFA3</accession>
<evidence type="ECO:0000256" key="5">
    <source>
        <dbReference type="ARBA" id="ARBA00023136"/>
    </source>
</evidence>
<keyword evidence="4" id="KW-1133">Transmembrane helix</keyword>
<keyword evidence="3" id="KW-0812">Transmembrane</keyword>
<dbReference type="PIRSF" id="PIRSF006324">
    <property type="entry name" value="LeuE"/>
    <property type="match status" value="1"/>
</dbReference>
<gene>
    <name evidence="6" type="ORF">RD2015_2535</name>
</gene>